<comment type="caution">
    <text evidence="1">The sequence shown here is derived from an EMBL/GenBank/DDBJ whole genome shotgun (WGS) entry which is preliminary data.</text>
</comment>
<name>A0A426YB30_ENSVE</name>
<evidence type="ECO:0000313" key="1">
    <source>
        <dbReference type="EMBL" id="RRT48941.1"/>
    </source>
</evidence>
<protein>
    <submittedName>
        <fullName evidence="1">Uncharacterized protein</fullName>
    </submittedName>
</protein>
<evidence type="ECO:0000313" key="2">
    <source>
        <dbReference type="Proteomes" id="UP000287651"/>
    </source>
</evidence>
<dbReference type="AlphaFoldDB" id="A0A426YB30"/>
<feature type="non-terminal residue" evidence="1">
    <location>
        <position position="59"/>
    </location>
</feature>
<proteinExistence type="predicted"/>
<gene>
    <name evidence="1" type="ORF">B296_00030104</name>
</gene>
<sequence>MRRQRRLEITGKRWLDVDGKFEGTGRSQLAGDLSDGDGSLRYGSLGFGVARDRDSLGDL</sequence>
<dbReference type="EMBL" id="AMZH03013626">
    <property type="protein sequence ID" value="RRT48941.1"/>
    <property type="molecule type" value="Genomic_DNA"/>
</dbReference>
<accession>A0A426YB30</accession>
<reference evidence="1 2" key="1">
    <citation type="journal article" date="2014" name="Agronomy (Basel)">
        <title>A Draft Genome Sequence for Ensete ventricosum, the Drought-Tolerant Tree Against Hunger.</title>
        <authorList>
            <person name="Harrison J."/>
            <person name="Moore K.A."/>
            <person name="Paszkiewicz K."/>
            <person name="Jones T."/>
            <person name="Grant M."/>
            <person name="Ambacheew D."/>
            <person name="Muzemil S."/>
            <person name="Studholme D.J."/>
        </authorList>
    </citation>
    <scope>NUCLEOTIDE SEQUENCE [LARGE SCALE GENOMIC DNA]</scope>
</reference>
<dbReference type="Proteomes" id="UP000287651">
    <property type="component" value="Unassembled WGS sequence"/>
</dbReference>
<organism evidence="1 2">
    <name type="scientific">Ensete ventricosum</name>
    <name type="common">Abyssinian banana</name>
    <name type="synonym">Musa ensete</name>
    <dbReference type="NCBI Taxonomy" id="4639"/>
    <lineage>
        <taxon>Eukaryota</taxon>
        <taxon>Viridiplantae</taxon>
        <taxon>Streptophyta</taxon>
        <taxon>Embryophyta</taxon>
        <taxon>Tracheophyta</taxon>
        <taxon>Spermatophyta</taxon>
        <taxon>Magnoliopsida</taxon>
        <taxon>Liliopsida</taxon>
        <taxon>Zingiberales</taxon>
        <taxon>Musaceae</taxon>
        <taxon>Ensete</taxon>
    </lineage>
</organism>